<feature type="transmembrane region" description="Helical" evidence="1">
    <location>
        <begin position="67"/>
        <end position="88"/>
    </location>
</feature>
<evidence type="ECO:0000313" key="2">
    <source>
        <dbReference type="EMBL" id="AEQ96204.1"/>
    </source>
</evidence>
<keyword evidence="1" id="KW-0812">Transmembrane</keyword>
<evidence type="ECO:0000313" key="3">
    <source>
        <dbReference type="Proteomes" id="UP000008851"/>
    </source>
</evidence>
<accession>G7TCM6</accession>
<proteinExistence type="predicted"/>
<sequence>MPRDAVQASRQVALVHLCKIDICPAGITQPLLLTVALRVLGPVVAVIAPVVLIALRPRLLGGALVDPVIGIGLELGLLPLTLAGTLAIRR</sequence>
<organism evidence="2 3">
    <name type="scientific">Xanthomonas oryzae pv. oryzicola (strain BLS256)</name>
    <dbReference type="NCBI Taxonomy" id="383407"/>
    <lineage>
        <taxon>Bacteria</taxon>
        <taxon>Pseudomonadati</taxon>
        <taxon>Pseudomonadota</taxon>
        <taxon>Gammaproteobacteria</taxon>
        <taxon>Lysobacterales</taxon>
        <taxon>Lysobacteraceae</taxon>
        <taxon>Xanthomonas</taxon>
    </lineage>
</organism>
<reference evidence="2 3" key="1">
    <citation type="journal article" date="2011" name="J. Bacteriol.">
        <title>Two new complete genome sequences offer insight into host and tissue specificity of plant pathogenic Xanthomonas spp.</title>
        <authorList>
            <person name="Bogdanove A.J."/>
            <person name="Koebnik R."/>
            <person name="Lu H."/>
            <person name="Furutani A."/>
            <person name="Angiuoli S.V."/>
            <person name="Patil P.B."/>
            <person name="Van Sluys M.A."/>
            <person name="Ryan R.P."/>
            <person name="Meyer D.F."/>
            <person name="Han S.W."/>
            <person name="Aparna G."/>
            <person name="Rajaram M."/>
            <person name="Delcher A.L."/>
            <person name="Phillippy A.M."/>
            <person name="Puiu D."/>
            <person name="Schatz M.C."/>
            <person name="Shumway M."/>
            <person name="Sommer D.D."/>
            <person name="Trapnell C."/>
            <person name="Benahmed F."/>
            <person name="Dimitrov G."/>
            <person name="Madupu R."/>
            <person name="Radune D."/>
            <person name="Sullivan S."/>
            <person name="Jha G."/>
            <person name="Ishihara H."/>
            <person name="Lee S.W."/>
            <person name="Pandey A."/>
            <person name="Sharma V."/>
            <person name="Sriariyanun M."/>
            <person name="Szurek B."/>
            <person name="Vera-Cruz C.M."/>
            <person name="Dorman K.S."/>
            <person name="Ronald P.C."/>
            <person name="Verdier V."/>
            <person name="Dow J.M."/>
            <person name="Sonti R.V."/>
            <person name="Tsuge S."/>
            <person name="Brendel V.P."/>
            <person name="Rabinowicz P.D."/>
            <person name="Leach J.E."/>
            <person name="White F.F."/>
            <person name="Salzberg S.L."/>
        </authorList>
    </citation>
    <scope>NUCLEOTIDE SEQUENCE [LARGE SCALE GENOMIC DNA]</scope>
    <source>
        <strain evidence="2 3">BLS256</strain>
    </source>
</reference>
<evidence type="ECO:0000256" key="1">
    <source>
        <dbReference type="SAM" id="Phobius"/>
    </source>
</evidence>
<gene>
    <name evidence="2" type="ORF">XOC_2056</name>
</gene>
<dbReference type="KEGG" id="xor:XOC_2056"/>
<dbReference type="HOGENOM" id="CLU_2440067_0_0_6"/>
<feature type="transmembrane region" description="Helical" evidence="1">
    <location>
        <begin position="35"/>
        <end position="55"/>
    </location>
</feature>
<dbReference type="AlphaFoldDB" id="G7TCM6"/>
<keyword evidence="1" id="KW-0472">Membrane</keyword>
<dbReference type="Proteomes" id="UP000008851">
    <property type="component" value="Chromosome"/>
</dbReference>
<dbReference type="RefSeq" id="WP_014503029.1">
    <property type="nucleotide sequence ID" value="NC_017267.2"/>
</dbReference>
<dbReference type="EMBL" id="CP003057">
    <property type="protein sequence ID" value="AEQ96204.1"/>
    <property type="molecule type" value="Genomic_DNA"/>
</dbReference>
<keyword evidence="1" id="KW-1133">Transmembrane helix</keyword>
<name>G7TCM6_XANOB</name>
<protein>
    <submittedName>
        <fullName evidence="2">Uncharacterized protein</fullName>
    </submittedName>
</protein>